<comment type="pathway">
    <text evidence="1 7">Cell wall biogenesis; peptidoglycan biosynthesis.</text>
</comment>
<dbReference type="InterPro" id="IPR002477">
    <property type="entry name" value="Peptidoglycan-bd-like"/>
</dbReference>
<feature type="signal peptide" evidence="9">
    <location>
        <begin position="1"/>
        <end position="29"/>
    </location>
</feature>
<dbReference type="InterPro" id="IPR050979">
    <property type="entry name" value="LD-transpeptidase"/>
</dbReference>
<feature type="region of interest" description="Disordered" evidence="8">
    <location>
        <begin position="36"/>
        <end position="70"/>
    </location>
</feature>
<dbReference type="Gene3D" id="2.40.440.10">
    <property type="entry name" value="L,D-transpeptidase catalytic domain-like"/>
    <property type="match status" value="1"/>
</dbReference>
<protein>
    <submittedName>
        <fullName evidence="11">Lipoprotein-anchoring transpeptidase ErfK/SrfK</fullName>
    </submittedName>
</protein>
<keyword evidence="11" id="KW-0449">Lipoprotein</keyword>
<dbReference type="InterPro" id="IPR036366">
    <property type="entry name" value="PGBDSf"/>
</dbReference>
<evidence type="ECO:0000256" key="1">
    <source>
        <dbReference type="ARBA" id="ARBA00004752"/>
    </source>
</evidence>
<evidence type="ECO:0000313" key="12">
    <source>
        <dbReference type="Proteomes" id="UP000199071"/>
    </source>
</evidence>
<reference evidence="11 12" key="1">
    <citation type="submission" date="2016-10" db="EMBL/GenBank/DDBJ databases">
        <authorList>
            <person name="de Groot N.N."/>
        </authorList>
    </citation>
    <scope>NUCLEOTIDE SEQUENCE [LARGE SCALE GENOMIC DNA]</scope>
    <source>
        <strain evidence="11 12">ATCC 35022</strain>
    </source>
</reference>
<dbReference type="PANTHER" id="PTHR30582:SF30">
    <property type="entry name" value="BLR4375 PROTEIN"/>
    <property type="match status" value="1"/>
</dbReference>
<evidence type="ECO:0000256" key="3">
    <source>
        <dbReference type="ARBA" id="ARBA00022679"/>
    </source>
</evidence>
<dbReference type="GO" id="GO:0071972">
    <property type="term" value="F:peptidoglycan L,D-transpeptidase activity"/>
    <property type="evidence" value="ECO:0007669"/>
    <property type="project" value="TreeGrafter"/>
</dbReference>
<dbReference type="InterPro" id="IPR038063">
    <property type="entry name" value="Transpep_catalytic_dom"/>
</dbReference>
<evidence type="ECO:0000256" key="5">
    <source>
        <dbReference type="ARBA" id="ARBA00022984"/>
    </source>
</evidence>
<keyword evidence="12" id="KW-1185">Reference proteome</keyword>
<dbReference type="UniPathway" id="UPA00219"/>
<feature type="active site" description="Proton donor/acceptor" evidence="7">
    <location>
        <position position="336"/>
    </location>
</feature>
<feature type="compositionally biased region" description="Low complexity" evidence="8">
    <location>
        <begin position="56"/>
        <end position="67"/>
    </location>
</feature>
<dbReference type="GO" id="GO:0005576">
    <property type="term" value="C:extracellular region"/>
    <property type="evidence" value="ECO:0007669"/>
    <property type="project" value="TreeGrafter"/>
</dbReference>
<dbReference type="CDD" id="cd16913">
    <property type="entry name" value="YkuD_like"/>
    <property type="match status" value="1"/>
</dbReference>
<keyword evidence="4 7" id="KW-0133">Cell shape</keyword>
<evidence type="ECO:0000256" key="8">
    <source>
        <dbReference type="SAM" id="MobiDB-lite"/>
    </source>
</evidence>
<accession>A0A1G6E119</accession>
<dbReference type="EMBL" id="FMXQ01000009">
    <property type="protein sequence ID" value="SDB51040.1"/>
    <property type="molecule type" value="Genomic_DNA"/>
</dbReference>
<organism evidence="11 12">
    <name type="scientific">Bauldia litoralis</name>
    <dbReference type="NCBI Taxonomy" id="665467"/>
    <lineage>
        <taxon>Bacteria</taxon>
        <taxon>Pseudomonadati</taxon>
        <taxon>Pseudomonadota</taxon>
        <taxon>Alphaproteobacteria</taxon>
        <taxon>Hyphomicrobiales</taxon>
        <taxon>Kaistiaceae</taxon>
        <taxon>Bauldia</taxon>
    </lineage>
</organism>
<comment type="similarity">
    <text evidence="2">Belongs to the YkuD family.</text>
</comment>
<evidence type="ECO:0000256" key="4">
    <source>
        <dbReference type="ARBA" id="ARBA00022960"/>
    </source>
</evidence>
<gene>
    <name evidence="11" type="ORF">SAMN02982931_04016</name>
</gene>
<dbReference type="Gene3D" id="1.10.101.10">
    <property type="entry name" value="PGBD-like superfamily/PGBD"/>
    <property type="match status" value="1"/>
</dbReference>
<keyword evidence="6 7" id="KW-0961">Cell wall biogenesis/degradation</keyword>
<keyword evidence="5 7" id="KW-0573">Peptidoglycan synthesis</keyword>
<dbReference type="Proteomes" id="UP000199071">
    <property type="component" value="Unassembled WGS sequence"/>
</dbReference>
<dbReference type="GO" id="GO:0071555">
    <property type="term" value="P:cell wall organization"/>
    <property type="evidence" value="ECO:0007669"/>
    <property type="project" value="UniProtKB-UniRule"/>
</dbReference>
<dbReference type="InterPro" id="IPR036365">
    <property type="entry name" value="PGBD-like_sf"/>
</dbReference>
<evidence type="ECO:0000256" key="6">
    <source>
        <dbReference type="ARBA" id="ARBA00023316"/>
    </source>
</evidence>
<feature type="domain" description="L,D-TPase catalytic" evidence="10">
    <location>
        <begin position="243"/>
        <end position="376"/>
    </location>
</feature>
<dbReference type="AlphaFoldDB" id="A0A1G6E119"/>
<evidence type="ECO:0000256" key="9">
    <source>
        <dbReference type="SAM" id="SignalP"/>
    </source>
</evidence>
<dbReference type="RefSeq" id="WP_090879256.1">
    <property type="nucleotide sequence ID" value="NZ_FMXQ01000009.1"/>
</dbReference>
<proteinExistence type="inferred from homology"/>
<dbReference type="STRING" id="665467.SAMN02982931_04016"/>
<dbReference type="GO" id="GO:0008360">
    <property type="term" value="P:regulation of cell shape"/>
    <property type="evidence" value="ECO:0007669"/>
    <property type="project" value="UniProtKB-UniRule"/>
</dbReference>
<dbReference type="PROSITE" id="PS52029">
    <property type="entry name" value="LD_TPASE"/>
    <property type="match status" value="1"/>
</dbReference>
<name>A0A1G6E119_9HYPH</name>
<sequence length="376" mass="39683">MTFRSAARAALISTTLATPLILMPGIAGAQDELVPPEEIPVGEPAPIAEPAPAGEPAPAMDPAAAEAPAPPETVSFTADEANLAEFTGGELPGGKKADPLVLKLQVLLDRAGYSPGVIDGIMGDNVLKAIVAAEAAIGAPQDGVLDEAVWQGLVASQDAVLGLYTITPEDLAGPFIPDLPSDYGELAKLDRSAFRTPREMFAERFHMDETLLARLNPGIDFGAPGSQIVVANPGASRTDIAVTYIIADKTRKQLLGYDAANRLVVSYPATIGSEELPSPSGVHKVNAVAWDAAYYYRPAVNFQQGNNKRKLTIPPGPNNPIGTTWIDLSEPTYGIHGTPEPSRIDKTNSHGCIRLTNWDAEELAGLVEKGVPVEFR</sequence>
<dbReference type="InterPro" id="IPR005490">
    <property type="entry name" value="LD_TPept_cat_dom"/>
</dbReference>
<dbReference type="Pfam" id="PF03734">
    <property type="entry name" value="YkuD"/>
    <property type="match status" value="1"/>
</dbReference>
<dbReference type="SUPFAM" id="SSF141523">
    <property type="entry name" value="L,D-transpeptidase catalytic domain-like"/>
    <property type="match status" value="1"/>
</dbReference>
<evidence type="ECO:0000259" key="10">
    <source>
        <dbReference type="PROSITE" id="PS52029"/>
    </source>
</evidence>
<evidence type="ECO:0000313" key="11">
    <source>
        <dbReference type="EMBL" id="SDB51040.1"/>
    </source>
</evidence>
<dbReference type="GO" id="GO:0016740">
    <property type="term" value="F:transferase activity"/>
    <property type="evidence" value="ECO:0007669"/>
    <property type="project" value="UniProtKB-KW"/>
</dbReference>
<feature type="chain" id="PRO_5011792273" evidence="9">
    <location>
        <begin position="30"/>
        <end position="376"/>
    </location>
</feature>
<keyword evidence="9" id="KW-0732">Signal</keyword>
<evidence type="ECO:0000256" key="7">
    <source>
        <dbReference type="PROSITE-ProRule" id="PRU01373"/>
    </source>
</evidence>
<evidence type="ECO:0000256" key="2">
    <source>
        <dbReference type="ARBA" id="ARBA00005992"/>
    </source>
</evidence>
<dbReference type="Pfam" id="PF01471">
    <property type="entry name" value="PG_binding_1"/>
    <property type="match status" value="1"/>
</dbReference>
<dbReference type="PANTHER" id="PTHR30582">
    <property type="entry name" value="L,D-TRANSPEPTIDASE"/>
    <property type="match status" value="1"/>
</dbReference>
<keyword evidence="3" id="KW-0808">Transferase</keyword>
<dbReference type="SUPFAM" id="SSF47090">
    <property type="entry name" value="PGBD-like"/>
    <property type="match status" value="1"/>
</dbReference>
<dbReference type="GO" id="GO:0018104">
    <property type="term" value="P:peptidoglycan-protein cross-linking"/>
    <property type="evidence" value="ECO:0007669"/>
    <property type="project" value="TreeGrafter"/>
</dbReference>
<feature type="active site" description="Nucleophile" evidence="7">
    <location>
        <position position="352"/>
    </location>
</feature>